<dbReference type="InterPro" id="IPR013216">
    <property type="entry name" value="Methyltransf_11"/>
</dbReference>
<dbReference type="InterPro" id="IPR029063">
    <property type="entry name" value="SAM-dependent_MTases_sf"/>
</dbReference>
<sequence>MLRWLEKTLFYPYQVFFASERKENQGMMQKYVKGLVGDLGCGSANYRPFCLSLPGVTDYLGMDYPVWAENFNHSVALADSMGALGQTLLRAAPSGAQLWVDGTRLAIGDNRFDTLLSLGVLEHIPNHRAYLSEVCRVLKPGGCLVITIPFLYQAHGGAEGADDFYRWTRSGLVHELKLAGLECLEVEPFGGVGAMFSQLVNGYLIKKIKVYRPGNPLRPLLLGASLTPLFFLVNCIAWVLERLDRDSTFASGYRAVGRKPFAPPGQ</sequence>
<comment type="caution">
    <text evidence="2">The sequence shown here is derived from an EMBL/GenBank/DDBJ whole genome shotgun (WGS) entry which is preliminary data.</text>
</comment>
<dbReference type="SUPFAM" id="SSF53335">
    <property type="entry name" value="S-adenosyl-L-methionine-dependent methyltransferases"/>
    <property type="match status" value="1"/>
</dbReference>
<organism evidence="2 3">
    <name type="scientific">Candidatus Lambdaproteobacteria bacterium RIFOXYD2_FULL_56_26</name>
    <dbReference type="NCBI Taxonomy" id="1817773"/>
    <lineage>
        <taxon>Bacteria</taxon>
        <taxon>Pseudomonadati</taxon>
        <taxon>Pseudomonadota</taxon>
        <taxon>Candidatus Lambdaproteobacteria</taxon>
    </lineage>
</organism>
<dbReference type="GO" id="GO:0008757">
    <property type="term" value="F:S-adenosylmethionine-dependent methyltransferase activity"/>
    <property type="evidence" value="ECO:0007669"/>
    <property type="project" value="InterPro"/>
</dbReference>
<evidence type="ECO:0000259" key="1">
    <source>
        <dbReference type="Pfam" id="PF08241"/>
    </source>
</evidence>
<feature type="domain" description="Methyltransferase type 11" evidence="1">
    <location>
        <begin position="98"/>
        <end position="146"/>
    </location>
</feature>
<gene>
    <name evidence="2" type="ORF">A2557_00045</name>
</gene>
<dbReference type="Proteomes" id="UP000177583">
    <property type="component" value="Unassembled WGS sequence"/>
</dbReference>
<dbReference type="Gene3D" id="3.40.50.150">
    <property type="entry name" value="Vaccinia Virus protein VP39"/>
    <property type="match status" value="1"/>
</dbReference>
<accession>A0A1F6GL98</accession>
<dbReference type="Pfam" id="PF08241">
    <property type="entry name" value="Methyltransf_11"/>
    <property type="match status" value="1"/>
</dbReference>
<evidence type="ECO:0000313" key="3">
    <source>
        <dbReference type="Proteomes" id="UP000177583"/>
    </source>
</evidence>
<evidence type="ECO:0000313" key="2">
    <source>
        <dbReference type="EMBL" id="OGG98840.1"/>
    </source>
</evidence>
<protein>
    <recommendedName>
        <fullName evidence="1">Methyltransferase type 11 domain-containing protein</fullName>
    </recommendedName>
</protein>
<proteinExistence type="predicted"/>
<dbReference type="AlphaFoldDB" id="A0A1F6GL98"/>
<dbReference type="EMBL" id="MFNF01000067">
    <property type="protein sequence ID" value="OGG98840.1"/>
    <property type="molecule type" value="Genomic_DNA"/>
</dbReference>
<reference evidence="2 3" key="1">
    <citation type="journal article" date="2016" name="Nat. Commun.">
        <title>Thousands of microbial genomes shed light on interconnected biogeochemical processes in an aquifer system.</title>
        <authorList>
            <person name="Anantharaman K."/>
            <person name="Brown C.T."/>
            <person name="Hug L.A."/>
            <person name="Sharon I."/>
            <person name="Castelle C.J."/>
            <person name="Probst A.J."/>
            <person name="Thomas B.C."/>
            <person name="Singh A."/>
            <person name="Wilkins M.J."/>
            <person name="Karaoz U."/>
            <person name="Brodie E.L."/>
            <person name="Williams K.H."/>
            <person name="Hubbard S.S."/>
            <person name="Banfield J.F."/>
        </authorList>
    </citation>
    <scope>NUCLEOTIDE SEQUENCE [LARGE SCALE GENOMIC DNA]</scope>
</reference>
<name>A0A1F6GL98_9PROT</name>